<gene>
    <name evidence="1" type="ORF">B5F97_06960</name>
</gene>
<organism evidence="1 2">
    <name type="scientific">Bacteroides clarus</name>
    <dbReference type="NCBI Taxonomy" id="626929"/>
    <lineage>
        <taxon>Bacteria</taxon>
        <taxon>Pseudomonadati</taxon>
        <taxon>Bacteroidota</taxon>
        <taxon>Bacteroidia</taxon>
        <taxon>Bacteroidales</taxon>
        <taxon>Bacteroidaceae</taxon>
        <taxon>Bacteroides</taxon>
    </lineage>
</organism>
<evidence type="ECO:0000313" key="1">
    <source>
        <dbReference type="EMBL" id="OUO01390.1"/>
    </source>
</evidence>
<dbReference type="RefSeq" id="WP_087425868.1">
    <property type="nucleotide sequence ID" value="NZ_NFII01000005.1"/>
</dbReference>
<accession>A0A1Y3Z1A8</accession>
<evidence type="ECO:0000313" key="2">
    <source>
        <dbReference type="Proteomes" id="UP000195386"/>
    </source>
</evidence>
<dbReference type="Proteomes" id="UP000195386">
    <property type="component" value="Unassembled WGS sequence"/>
</dbReference>
<dbReference type="EMBL" id="NFII01000005">
    <property type="protein sequence ID" value="OUO01390.1"/>
    <property type="molecule type" value="Genomic_DNA"/>
</dbReference>
<protein>
    <submittedName>
        <fullName evidence="1">Uncharacterized protein</fullName>
    </submittedName>
</protein>
<reference evidence="2" key="1">
    <citation type="submission" date="2017-04" db="EMBL/GenBank/DDBJ databases">
        <title>Function of individual gut microbiota members based on whole genome sequencing of pure cultures obtained from chicken caecum.</title>
        <authorList>
            <person name="Medvecky M."/>
            <person name="Cejkova D."/>
            <person name="Polansky O."/>
            <person name="Karasova D."/>
            <person name="Kubasova T."/>
            <person name="Cizek A."/>
            <person name="Rychlik I."/>
        </authorList>
    </citation>
    <scope>NUCLEOTIDE SEQUENCE [LARGE SCALE GENOMIC DNA]</scope>
    <source>
        <strain evidence="2">An43</strain>
    </source>
</reference>
<sequence>MKRFKTETFFVPLKISEELGMAFVKGKDGKEKRFKTRKAVEKYCRENRCIYVEHKFIFYR</sequence>
<proteinExistence type="predicted"/>
<name>A0A1Y3Z1A8_9BACE</name>
<comment type="caution">
    <text evidence="1">The sequence shown here is derived from an EMBL/GenBank/DDBJ whole genome shotgun (WGS) entry which is preliminary data.</text>
</comment>
<dbReference type="AlphaFoldDB" id="A0A1Y3Z1A8"/>